<dbReference type="Proteomes" id="UP001310890">
    <property type="component" value="Unassembled WGS sequence"/>
</dbReference>
<gene>
    <name evidence="2" type="ORF">LTR62_006091</name>
</gene>
<dbReference type="SUPFAM" id="SSF63829">
    <property type="entry name" value="Calcium-dependent phosphotriesterase"/>
    <property type="match status" value="1"/>
</dbReference>
<organism evidence="2 3">
    <name type="scientific">Meristemomyces frigidus</name>
    <dbReference type="NCBI Taxonomy" id="1508187"/>
    <lineage>
        <taxon>Eukaryota</taxon>
        <taxon>Fungi</taxon>
        <taxon>Dikarya</taxon>
        <taxon>Ascomycota</taxon>
        <taxon>Pezizomycotina</taxon>
        <taxon>Dothideomycetes</taxon>
        <taxon>Dothideomycetidae</taxon>
        <taxon>Mycosphaerellales</taxon>
        <taxon>Teratosphaeriaceae</taxon>
        <taxon>Meristemomyces</taxon>
    </lineage>
</organism>
<feature type="chain" id="PRO_5042898186" description="3-carboxymuconate cyclase" evidence="1">
    <location>
        <begin position="18"/>
        <end position="402"/>
    </location>
</feature>
<keyword evidence="1" id="KW-0732">Signal</keyword>
<comment type="caution">
    <text evidence="2">The sequence shown here is derived from an EMBL/GenBank/DDBJ whole genome shotgun (WGS) entry which is preliminary data.</text>
</comment>
<dbReference type="InterPro" id="IPR015943">
    <property type="entry name" value="WD40/YVTN_repeat-like_dom_sf"/>
</dbReference>
<protein>
    <recommendedName>
        <fullName evidence="4">3-carboxymuconate cyclase</fullName>
    </recommendedName>
</protein>
<proteinExistence type="predicted"/>
<evidence type="ECO:0000313" key="2">
    <source>
        <dbReference type="EMBL" id="KAK5110383.1"/>
    </source>
</evidence>
<accession>A0AAN7YQ78</accession>
<feature type="signal peptide" evidence="1">
    <location>
        <begin position="1"/>
        <end position="17"/>
    </location>
</feature>
<dbReference type="Gene3D" id="2.130.10.10">
    <property type="entry name" value="YVTN repeat-like/Quinoprotein amine dehydrogenase"/>
    <property type="match status" value="1"/>
</dbReference>
<reference evidence="2" key="1">
    <citation type="submission" date="2023-08" db="EMBL/GenBank/DDBJ databases">
        <title>Black Yeasts Isolated from many extreme environments.</title>
        <authorList>
            <person name="Coleine C."/>
            <person name="Stajich J.E."/>
            <person name="Selbmann L."/>
        </authorList>
    </citation>
    <scope>NUCLEOTIDE SEQUENCE</scope>
    <source>
        <strain evidence="2">CCFEE 5401</strain>
    </source>
</reference>
<evidence type="ECO:0000313" key="3">
    <source>
        <dbReference type="Proteomes" id="UP001310890"/>
    </source>
</evidence>
<sequence>MRLSLLPLLPFAAVALAQVPEFHPHGPPPGSWGQGWGWGSGYANKAIYFLENNPSGSSIVSMKISTNGSISNPKRTATGGVGSITLNSTGQPVAADSFQSQSSVFVSGDYLFTVNAGSDTVSMFRIDPHDATNIMLVGSPAGSGGQFPNSVTYSRALNTACVLNGGAKAGVMCYHVDRQLGLIPTGSFIQFSKSISNETTPPTGPPESSSQIFFNPTSTVLLVDQKGSKPGSGHIVTYPIVNGAVTAAEQIDNQFPNIALPFAAVFLDDTRAFIVDPSCGASIFTVPASGHLVQDTHVTIPTQLAVCWANYDARLNTAYAIDVAQALLFTFDATTGALTGSFGPDAIYGGLFDSVISNGLMYSLTATDGVVVLDLASKGTRQYFDLTGFGVRQFWTGMAVSS</sequence>
<dbReference type="EMBL" id="JAVRRL010000050">
    <property type="protein sequence ID" value="KAK5110383.1"/>
    <property type="molecule type" value="Genomic_DNA"/>
</dbReference>
<evidence type="ECO:0000256" key="1">
    <source>
        <dbReference type="SAM" id="SignalP"/>
    </source>
</evidence>
<evidence type="ECO:0008006" key="4">
    <source>
        <dbReference type="Google" id="ProtNLM"/>
    </source>
</evidence>
<name>A0AAN7YQ78_9PEZI</name>
<dbReference type="AlphaFoldDB" id="A0AAN7YQ78"/>